<dbReference type="SUPFAM" id="SSF50475">
    <property type="entry name" value="FMN-binding split barrel"/>
    <property type="match status" value="1"/>
</dbReference>
<feature type="domain" description="DUF2470" evidence="1">
    <location>
        <begin position="175"/>
        <end position="252"/>
    </location>
</feature>
<accession>A0ABW4ERM7</accession>
<evidence type="ECO:0000313" key="3">
    <source>
        <dbReference type="Proteomes" id="UP001597114"/>
    </source>
</evidence>
<reference evidence="3" key="1">
    <citation type="journal article" date="2019" name="Int. J. Syst. Evol. Microbiol.">
        <title>The Global Catalogue of Microorganisms (GCM) 10K type strain sequencing project: providing services to taxonomists for standard genome sequencing and annotation.</title>
        <authorList>
            <consortium name="The Broad Institute Genomics Platform"/>
            <consortium name="The Broad Institute Genome Sequencing Center for Infectious Disease"/>
            <person name="Wu L."/>
            <person name="Ma J."/>
        </authorList>
    </citation>
    <scope>NUCLEOTIDE SEQUENCE [LARGE SCALE GENOMIC DNA]</scope>
    <source>
        <strain evidence="3">CCM 7043</strain>
    </source>
</reference>
<sequence>MTSLVSTRLRRPPAPTDAERARSVVARGGVAFLVGTGAPETAPLVHHVRADGSAVLLLRDDDPVLDRIREAPSGESPAMLELADHAPVDLREPVRALLWITGRLRLLDPYSARRIALQVADTRPHPDLLLLGHGATLVRLDPGSAVLSDAEGSAALAPVELAGARPDPFCRYERHWLVHLEEAHPEVLAMLARHLPPWLRDLRSSRLRPLGVDRCGLRLRVETSEDNSRRADHDVRLAWREEAKTVDDLRVQMGLLISCPLHGDTDAGSS</sequence>
<evidence type="ECO:0000259" key="1">
    <source>
        <dbReference type="Pfam" id="PF10615"/>
    </source>
</evidence>
<gene>
    <name evidence="2" type="ORF">ACFSJD_12590</name>
</gene>
<dbReference type="Proteomes" id="UP001597114">
    <property type="component" value="Unassembled WGS sequence"/>
</dbReference>
<proteinExistence type="predicted"/>
<dbReference type="Pfam" id="PF10615">
    <property type="entry name" value="DUF2470"/>
    <property type="match status" value="1"/>
</dbReference>
<dbReference type="RefSeq" id="WP_344720548.1">
    <property type="nucleotide sequence ID" value="NZ_BAAAUS010000006.1"/>
</dbReference>
<organism evidence="2 3">
    <name type="scientific">Pseudonocardia yunnanensis</name>
    <dbReference type="NCBI Taxonomy" id="58107"/>
    <lineage>
        <taxon>Bacteria</taxon>
        <taxon>Bacillati</taxon>
        <taxon>Actinomycetota</taxon>
        <taxon>Actinomycetes</taxon>
        <taxon>Pseudonocardiales</taxon>
        <taxon>Pseudonocardiaceae</taxon>
        <taxon>Pseudonocardia</taxon>
    </lineage>
</organism>
<dbReference type="Gene3D" id="3.20.180.10">
    <property type="entry name" value="PNP-oxidase-like"/>
    <property type="match status" value="1"/>
</dbReference>
<comment type="caution">
    <text evidence="2">The sequence shown here is derived from an EMBL/GenBank/DDBJ whole genome shotgun (WGS) entry which is preliminary data.</text>
</comment>
<evidence type="ECO:0000313" key="2">
    <source>
        <dbReference type="EMBL" id="MFD1518333.1"/>
    </source>
</evidence>
<dbReference type="InterPro" id="IPR037119">
    <property type="entry name" value="Haem_oxidase_HugZ-like_sf"/>
</dbReference>
<keyword evidence="3" id="KW-1185">Reference proteome</keyword>
<name>A0ABW4ERM7_9PSEU</name>
<dbReference type="EMBL" id="JBHUCO010000012">
    <property type="protein sequence ID" value="MFD1518333.1"/>
    <property type="molecule type" value="Genomic_DNA"/>
</dbReference>
<dbReference type="InterPro" id="IPR019595">
    <property type="entry name" value="DUF2470"/>
</dbReference>
<protein>
    <submittedName>
        <fullName evidence="2">DUF2470 domain-containing protein</fullName>
    </submittedName>
</protein>